<protein>
    <submittedName>
        <fullName evidence="11">Toxin-antitoxin system toxin subunit</fullName>
    </submittedName>
</protein>
<dbReference type="SUPFAM" id="SSF81301">
    <property type="entry name" value="Nucleotidyltransferase"/>
    <property type="match status" value="1"/>
</dbReference>
<dbReference type="Proteomes" id="UP000273001">
    <property type="component" value="Chromosome"/>
</dbReference>
<evidence type="ECO:0000256" key="6">
    <source>
        <dbReference type="ARBA" id="ARBA00022741"/>
    </source>
</evidence>
<dbReference type="RefSeq" id="WP_119835847.1">
    <property type="nucleotide sequence ID" value="NZ_CP032514.1"/>
</dbReference>
<organism evidence="11 12">
    <name type="scientific">Actinomyces lilanjuaniae</name>
    <dbReference type="NCBI Taxonomy" id="2321394"/>
    <lineage>
        <taxon>Bacteria</taxon>
        <taxon>Bacillati</taxon>
        <taxon>Actinomycetota</taxon>
        <taxon>Actinomycetes</taxon>
        <taxon>Actinomycetales</taxon>
        <taxon>Actinomycetaceae</taxon>
        <taxon>Actinomyces</taxon>
    </lineage>
</organism>
<evidence type="ECO:0000313" key="12">
    <source>
        <dbReference type="Proteomes" id="UP000273001"/>
    </source>
</evidence>
<dbReference type="InterPro" id="IPR052038">
    <property type="entry name" value="Type-VII_TA_antitoxin"/>
</dbReference>
<evidence type="ECO:0000256" key="2">
    <source>
        <dbReference type="ARBA" id="ARBA00022649"/>
    </source>
</evidence>
<dbReference type="InterPro" id="IPR002934">
    <property type="entry name" value="Polymerase_NTP_transf_dom"/>
</dbReference>
<gene>
    <name evidence="11" type="ORF">D5R93_03890</name>
</gene>
<evidence type="ECO:0000256" key="4">
    <source>
        <dbReference type="ARBA" id="ARBA00022695"/>
    </source>
</evidence>
<dbReference type="CDD" id="cd05403">
    <property type="entry name" value="NT_KNTase_like"/>
    <property type="match status" value="1"/>
</dbReference>
<keyword evidence="7" id="KW-0067">ATP-binding</keyword>
<keyword evidence="3" id="KW-0808">Transferase</keyword>
<keyword evidence="8" id="KW-0460">Magnesium</keyword>
<dbReference type="PANTHER" id="PTHR33571:SF12">
    <property type="entry name" value="BSL3053 PROTEIN"/>
    <property type="match status" value="1"/>
</dbReference>
<proteinExistence type="inferred from homology"/>
<evidence type="ECO:0000256" key="9">
    <source>
        <dbReference type="ARBA" id="ARBA00038276"/>
    </source>
</evidence>
<evidence type="ECO:0000256" key="7">
    <source>
        <dbReference type="ARBA" id="ARBA00022840"/>
    </source>
</evidence>
<dbReference type="PANTHER" id="PTHR33571">
    <property type="entry name" value="SSL8005 PROTEIN"/>
    <property type="match status" value="1"/>
</dbReference>
<comment type="similarity">
    <text evidence="9">Belongs to the MntA antitoxin family.</text>
</comment>
<reference evidence="11 12" key="1">
    <citation type="submission" date="2018-09" db="EMBL/GenBank/DDBJ databases">
        <authorList>
            <person name="Li J."/>
        </authorList>
    </citation>
    <scope>NUCLEOTIDE SEQUENCE [LARGE SCALE GENOMIC DNA]</scope>
    <source>
        <strain evidence="11 12">2129</strain>
    </source>
</reference>
<evidence type="ECO:0000256" key="5">
    <source>
        <dbReference type="ARBA" id="ARBA00022723"/>
    </source>
</evidence>
<dbReference type="EMBL" id="CP032514">
    <property type="protein sequence ID" value="AYD89413.1"/>
    <property type="molecule type" value="Genomic_DNA"/>
</dbReference>
<keyword evidence="5" id="KW-0479">Metal-binding</keyword>
<name>A0ABM6Z2C4_9ACTO</name>
<dbReference type="Gene3D" id="3.30.460.10">
    <property type="entry name" value="Beta Polymerase, domain 2"/>
    <property type="match status" value="1"/>
</dbReference>
<evidence type="ECO:0000313" key="11">
    <source>
        <dbReference type="EMBL" id="AYD89413.1"/>
    </source>
</evidence>
<sequence length="101" mass="11196">MTVAAAADPDAIRDACRRFGVARLRIFGSAVTGTFDPTTSDLDFLVDFQEDRDSRFEDFFGLQEALEHVAGRPVDLVTTDSLRNPYFRESVLATAEDVYAS</sequence>
<evidence type="ECO:0000259" key="10">
    <source>
        <dbReference type="Pfam" id="PF01909"/>
    </source>
</evidence>
<dbReference type="Pfam" id="PF01909">
    <property type="entry name" value="NTP_transf_2"/>
    <property type="match status" value="1"/>
</dbReference>
<evidence type="ECO:0000256" key="1">
    <source>
        <dbReference type="ARBA" id="ARBA00001946"/>
    </source>
</evidence>
<accession>A0ABM6Z2C4</accession>
<evidence type="ECO:0000256" key="8">
    <source>
        <dbReference type="ARBA" id="ARBA00022842"/>
    </source>
</evidence>
<keyword evidence="4" id="KW-0548">Nucleotidyltransferase</keyword>
<keyword evidence="6" id="KW-0547">Nucleotide-binding</keyword>
<keyword evidence="2" id="KW-1277">Toxin-antitoxin system</keyword>
<keyword evidence="12" id="KW-1185">Reference proteome</keyword>
<evidence type="ECO:0000256" key="3">
    <source>
        <dbReference type="ARBA" id="ARBA00022679"/>
    </source>
</evidence>
<dbReference type="InterPro" id="IPR043519">
    <property type="entry name" value="NT_sf"/>
</dbReference>
<feature type="domain" description="Polymerase nucleotidyl transferase" evidence="10">
    <location>
        <begin position="13"/>
        <end position="92"/>
    </location>
</feature>
<comment type="cofactor">
    <cofactor evidence="1">
        <name>Mg(2+)</name>
        <dbReference type="ChEBI" id="CHEBI:18420"/>
    </cofactor>
</comment>